<dbReference type="GO" id="GO:0005524">
    <property type="term" value="F:ATP binding"/>
    <property type="evidence" value="ECO:0007669"/>
    <property type="project" value="UniProtKB-UniRule"/>
</dbReference>
<dbReference type="AlphaFoldDB" id="A0A1F5FJX1"/>
<dbReference type="InterPro" id="IPR011761">
    <property type="entry name" value="ATP-grasp"/>
</dbReference>
<comment type="caution">
    <text evidence="3">The sequence shown here is derived from an EMBL/GenBank/DDBJ whole genome shotgun (WGS) entry which is preliminary data.</text>
</comment>
<gene>
    <name evidence="3" type="ORF">A2368_03210</name>
</gene>
<feature type="domain" description="ATP-grasp" evidence="2">
    <location>
        <begin position="114"/>
        <end position="323"/>
    </location>
</feature>
<name>A0A1F5FJX1_9BACT</name>
<reference evidence="3 4" key="1">
    <citation type="journal article" date="2016" name="Nat. Commun.">
        <title>Thousands of microbial genomes shed light on interconnected biogeochemical processes in an aquifer system.</title>
        <authorList>
            <person name="Anantharaman K."/>
            <person name="Brown C.T."/>
            <person name="Hug L.A."/>
            <person name="Sharon I."/>
            <person name="Castelle C.J."/>
            <person name="Probst A.J."/>
            <person name="Thomas B.C."/>
            <person name="Singh A."/>
            <person name="Wilkins M.J."/>
            <person name="Karaoz U."/>
            <person name="Brodie E.L."/>
            <person name="Williams K.H."/>
            <person name="Hubbard S.S."/>
            <person name="Banfield J.F."/>
        </authorList>
    </citation>
    <scope>NUCLEOTIDE SEQUENCE [LARGE SCALE GENOMIC DNA]</scope>
</reference>
<organism evidence="3 4">
    <name type="scientific">Candidatus Collierbacteria bacterium RIFOXYB1_FULL_49_13</name>
    <dbReference type="NCBI Taxonomy" id="1817728"/>
    <lineage>
        <taxon>Bacteria</taxon>
        <taxon>Candidatus Collieribacteriota</taxon>
    </lineage>
</organism>
<evidence type="ECO:0000259" key="2">
    <source>
        <dbReference type="PROSITE" id="PS50975"/>
    </source>
</evidence>
<dbReference type="GO" id="GO:0046872">
    <property type="term" value="F:metal ion binding"/>
    <property type="evidence" value="ECO:0007669"/>
    <property type="project" value="InterPro"/>
</dbReference>
<dbReference type="GO" id="GO:0005737">
    <property type="term" value="C:cytoplasm"/>
    <property type="evidence" value="ECO:0007669"/>
    <property type="project" value="TreeGrafter"/>
</dbReference>
<dbReference type="PANTHER" id="PTHR21621:SF0">
    <property type="entry name" value="BETA-CITRYLGLUTAMATE SYNTHASE B-RELATED"/>
    <property type="match status" value="1"/>
</dbReference>
<keyword evidence="1" id="KW-0067">ATP-binding</keyword>
<dbReference type="Pfam" id="PF08443">
    <property type="entry name" value="RimK"/>
    <property type="match status" value="1"/>
</dbReference>
<dbReference type="Gene3D" id="3.30.470.20">
    <property type="entry name" value="ATP-grasp fold, B domain"/>
    <property type="match status" value="1"/>
</dbReference>
<evidence type="ECO:0000313" key="3">
    <source>
        <dbReference type="EMBL" id="OGD79891.1"/>
    </source>
</evidence>
<protein>
    <recommendedName>
        <fullName evidence="2">ATP-grasp domain-containing protein</fullName>
    </recommendedName>
</protein>
<dbReference type="PANTHER" id="PTHR21621">
    <property type="entry name" value="RIBOSOMAL PROTEIN S6 MODIFICATION PROTEIN"/>
    <property type="match status" value="1"/>
</dbReference>
<evidence type="ECO:0000313" key="4">
    <source>
        <dbReference type="Proteomes" id="UP000176682"/>
    </source>
</evidence>
<dbReference type="Proteomes" id="UP000176682">
    <property type="component" value="Unassembled WGS sequence"/>
</dbReference>
<dbReference type="InterPro" id="IPR013651">
    <property type="entry name" value="ATP-grasp_RimK-type"/>
</dbReference>
<evidence type="ECO:0000256" key="1">
    <source>
        <dbReference type="PROSITE-ProRule" id="PRU00409"/>
    </source>
</evidence>
<keyword evidence="1" id="KW-0547">Nucleotide-binding</keyword>
<dbReference type="GO" id="GO:0016879">
    <property type="term" value="F:ligase activity, forming carbon-nitrogen bonds"/>
    <property type="evidence" value="ECO:0007669"/>
    <property type="project" value="TreeGrafter"/>
</dbReference>
<dbReference type="SUPFAM" id="SSF56059">
    <property type="entry name" value="Glutathione synthetase ATP-binding domain-like"/>
    <property type="match status" value="1"/>
</dbReference>
<accession>A0A1F5FJX1</accession>
<proteinExistence type="predicted"/>
<dbReference type="PROSITE" id="PS50975">
    <property type="entry name" value="ATP_GRASP"/>
    <property type="match status" value="1"/>
</dbReference>
<sequence>MRAKTPFRQDGVSSSYNVVYGYFLEICRRNGLRAALTTSADVVGPGECSSYWTYTDKRWIRTKGRCRAEVIFDKFSPTRAKIKRARQLLFSSDRIRPFNDPELFAIFFDKLQTYESLSGFAIPTLALLGGDRSSVSTACKQLTNMQDESMIADFDDEIVLKDRFGAGGRRVYKFGSSETDKIVATLARHPNNMFVIQPLAKFDQGFIHEGRRSPVDIRLIFLRGKIVQTYIRIAKTDDFRCNEHQGGKLKYIAISAIPDTVIKQAYLVAEKLDKEQSFFALDFIVCNSGRVYLLEGNTGPGLDWNLDLPKNEKEAKRLIRLVVGDLRLMAESNTSLVDSKEEEIAAASYLGA</sequence>
<dbReference type="EMBL" id="MFAM01000006">
    <property type="protein sequence ID" value="OGD79891.1"/>
    <property type="molecule type" value="Genomic_DNA"/>
</dbReference>